<dbReference type="Gene3D" id="2.60.40.1120">
    <property type="entry name" value="Carboxypeptidase-like, regulatory domain"/>
    <property type="match status" value="1"/>
</dbReference>
<dbReference type="EMBL" id="CP071869">
    <property type="protein sequence ID" value="QTE22001.1"/>
    <property type="molecule type" value="Genomic_DNA"/>
</dbReference>
<dbReference type="InterPro" id="IPR008969">
    <property type="entry name" value="CarboxyPept-like_regulatory"/>
</dbReference>
<evidence type="ECO:0000313" key="1">
    <source>
        <dbReference type="EMBL" id="QTE22001.1"/>
    </source>
</evidence>
<dbReference type="RefSeq" id="WP_208077619.1">
    <property type="nucleotide sequence ID" value="NZ_CP071869.1"/>
</dbReference>
<dbReference type="KEGG" id="pcea:J3359_14455"/>
<dbReference type="Pfam" id="PF13715">
    <property type="entry name" value="CarbopepD_reg_2"/>
    <property type="match status" value="1"/>
</dbReference>
<protein>
    <submittedName>
        <fullName evidence="1">Carboxypeptidase-like regulatory domain-containing protein</fullName>
    </submittedName>
</protein>
<name>A0A975CRP1_9FLAO</name>
<keyword evidence="1" id="KW-0645">Protease</keyword>
<sequence length="405" mass="47269">MKQNLSLLFVFITNCIIAQITITGTVYDKNGPLEGTAVYFNNTMVGTTTNANGEFSIKAKEGKYELIVSYLGYKTINYPLNTSNYTAPLKFALLEDENMLNEIVIRKTVYDNEWKYNLIRFKQEFIGRTELAKDCKILNPKVLHFEFDAKNNVLTAIAREPLEIKHTELGYKITFDLESFIINKNYVTYLGYSRYENLKGGKRKQRKWKENRLKAYNGSFTHFYQSLIKNTTYEDGFIVHQFKRVANPEMPTEKQIKRARELVKLNRSRINFSKEIKEPKTNLDSALVILRKTKLPKFKDYLYKSKVPVNEIITKENGTYYLSFENNISVVYTKELEEKAYILRKAFSKFRKALPQTSAVIPLKRPIEIDKNGLMANPLDVYYEGYWSYEKLANSLPIDYVPILN</sequence>
<dbReference type="Proteomes" id="UP000663920">
    <property type="component" value="Chromosome"/>
</dbReference>
<reference evidence="1 2" key="1">
    <citation type="submission" date="2021-03" db="EMBL/GenBank/DDBJ databases">
        <title>Complete genome of Polaribacter_sp.SM13.</title>
        <authorList>
            <person name="Jeong S.W."/>
            <person name="Bae J.W."/>
        </authorList>
    </citation>
    <scope>NUCLEOTIDE SEQUENCE [LARGE SCALE GENOMIC DNA]</scope>
    <source>
        <strain evidence="1 2">SM13</strain>
    </source>
</reference>
<keyword evidence="1" id="KW-0121">Carboxypeptidase</keyword>
<dbReference type="GO" id="GO:0004180">
    <property type="term" value="F:carboxypeptidase activity"/>
    <property type="evidence" value="ECO:0007669"/>
    <property type="project" value="UniProtKB-KW"/>
</dbReference>
<keyword evidence="1" id="KW-0378">Hydrolase</keyword>
<keyword evidence="2" id="KW-1185">Reference proteome</keyword>
<gene>
    <name evidence="1" type="ORF">J3359_14455</name>
</gene>
<evidence type="ECO:0000313" key="2">
    <source>
        <dbReference type="Proteomes" id="UP000663920"/>
    </source>
</evidence>
<dbReference type="SUPFAM" id="SSF49464">
    <property type="entry name" value="Carboxypeptidase regulatory domain-like"/>
    <property type="match status" value="1"/>
</dbReference>
<accession>A0A975CRP1</accession>
<proteinExistence type="predicted"/>
<dbReference type="AlphaFoldDB" id="A0A975CRP1"/>
<organism evidence="1 2">
    <name type="scientific">Polaribacter cellanae</name>
    <dbReference type="NCBI Taxonomy" id="2818493"/>
    <lineage>
        <taxon>Bacteria</taxon>
        <taxon>Pseudomonadati</taxon>
        <taxon>Bacteroidota</taxon>
        <taxon>Flavobacteriia</taxon>
        <taxon>Flavobacteriales</taxon>
        <taxon>Flavobacteriaceae</taxon>
    </lineage>
</organism>